<name>A0A1I3VDR6_9HYPH</name>
<evidence type="ECO:0000313" key="2">
    <source>
        <dbReference type="EMBL" id="SFJ93584.1"/>
    </source>
</evidence>
<dbReference type="AlphaFoldDB" id="A0A1I3VDR6"/>
<reference evidence="2 3" key="1">
    <citation type="submission" date="2016-10" db="EMBL/GenBank/DDBJ databases">
        <authorList>
            <person name="Varghese N."/>
            <person name="Submissions S."/>
        </authorList>
    </citation>
    <scope>NUCLEOTIDE SEQUENCE [LARGE SCALE GENOMIC DNA]</scope>
    <source>
        <strain evidence="2 3">DSM 21822</strain>
    </source>
</reference>
<sequence>MTDKTTKKTTTKTKKPAANKPAAAKKEAGPTKKGTVLEMLKAEGGTTIEAIVAKLSVSNIAARSLIGDVRRMGVAVARVDEGGKPTTFTAA</sequence>
<evidence type="ECO:0000256" key="1">
    <source>
        <dbReference type="SAM" id="MobiDB-lite"/>
    </source>
</evidence>
<dbReference type="OrthoDB" id="9922958at2"/>
<gene>
    <name evidence="2" type="ORF">SAMN04488498_101393</name>
</gene>
<protein>
    <submittedName>
        <fullName evidence="2">Uncharacterized protein</fullName>
    </submittedName>
</protein>
<accession>A0A1I3VDR6</accession>
<feature type="region of interest" description="Disordered" evidence="1">
    <location>
        <begin position="1"/>
        <end position="32"/>
    </location>
</feature>
<dbReference type="EMBL" id="FOSL01000001">
    <property type="protein sequence ID" value="SFJ93584.1"/>
    <property type="molecule type" value="Genomic_DNA"/>
</dbReference>
<dbReference type="Proteomes" id="UP000323300">
    <property type="component" value="Unassembled WGS sequence"/>
</dbReference>
<evidence type="ECO:0000313" key="3">
    <source>
        <dbReference type="Proteomes" id="UP000323300"/>
    </source>
</evidence>
<keyword evidence="3" id="KW-1185">Reference proteome</keyword>
<dbReference type="RefSeq" id="WP_149757717.1">
    <property type="nucleotide sequence ID" value="NZ_BSPE01000002.1"/>
</dbReference>
<feature type="compositionally biased region" description="Basic residues" evidence="1">
    <location>
        <begin position="7"/>
        <end position="17"/>
    </location>
</feature>
<proteinExistence type="predicted"/>
<organism evidence="2 3">
    <name type="scientific">Neomesorhizobium albiziae</name>
    <dbReference type="NCBI Taxonomy" id="335020"/>
    <lineage>
        <taxon>Bacteria</taxon>
        <taxon>Pseudomonadati</taxon>
        <taxon>Pseudomonadota</taxon>
        <taxon>Alphaproteobacteria</taxon>
        <taxon>Hyphomicrobiales</taxon>
        <taxon>Phyllobacteriaceae</taxon>
        <taxon>Neomesorhizobium</taxon>
    </lineage>
</organism>